<evidence type="ECO:0000313" key="3">
    <source>
        <dbReference type="Proteomes" id="UP000626109"/>
    </source>
</evidence>
<proteinExistence type="predicted"/>
<dbReference type="AlphaFoldDB" id="A0A813JAQ1"/>
<feature type="non-terminal residue" evidence="2">
    <location>
        <position position="107"/>
    </location>
</feature>
<feature type="non-terminal residue" evidence="2">
    <location>
        <position position="1"/>
    </location>
</feature>
<name>A0A813JAQ1_POLGL</name>
<protein>
    <submittedName>
        <fullName evidence="2">Uncharacterized protein</fullName>
    </submittedName>
</protein>
<dbReference type="Proteomes" id="UP000626109">
    <property type="component" value="Unassembled WGS sequence"/>
</dbReference>
<gene>
    <name evidence="2" type="ORF">PGLA2088_LOCUS16968</name>
</gene>
<evidence type="ECO:0000313" key="2">
    <source>
        <dbReference type="EMBL" id="CAE8668606.1"/>
    </source>
</evidence>
<accession>A0A813JAQ1</accession>
<evidence type="ECO:0000256" key="1">
    <source>
        <dbReference type="SAM" id="MobiDB-lite"/>
    </source>
</evidence>
<dbReference type="EMBL" id="CAJNNW010021889">
    <property type="protein sequence ID" value="CAE8668606.1"/>
    <property type="molecule type" value="Genomic_DNA"/>
</dbReference>
<sequence>VTKAEAIQRIRKKLQEMKGPGDSEGDNNNTNTNTNDCGGSEECEVDDDAEGSCSDLSASSDEERAKKPSSSEQLRETLRAAPSKLSDSAATAGPPGGGLGRRSQTSE</sequence>
<reference evidence="2" key="1">
    <citation type="submission" date="2021-02" db="EMBL/GenBank/DDBJ databases">
        <authorList>
            <person name="Dougan E. K."/>
            <person name="Rhodes N."/>
            <person name="Thang M."/>
            <person name="Chan C."/>
        </authorList>
    </citation>
    <scope>NUCLEOTIDE SEQUENCE</scope>
</reference>
<comment type="caution">
    <text evidence="2">The sequence shown here is derived from an EMBL/GenBank/DDBJ whole genome shotgun (WGS) entry which is preliminary data.</text>
</comment>
<feature type="region of interest" description="Disordered" evidence="1">
    <location>
        <begin position="1"/>
        <end position="107"/>
    </location>
</feature>
<organism evidence="2 3">
    <name type="scientific">Polarella glacialis</name>
    <name type="common">Dinoflagellate</name>
    <dbReference type="NCBI Taxonomy" id="89957"/>
    <lineage>
        <taxon>Eukaryota</taxon>
        <taxon>Sar</taxon>
        <taxon>Alveolata</taxon>
        <taxon>Dinophyceae</taxon>
        <taxon>Suessiales</taxon>
        <taxon>Suessiaceae</taxon>
        <taxon>Polarella</taxon>
    </lineage>
</organism>
<feature type="compositionally biased region" description="Acidic residues" evidence="1">
    <location>
        <begin position="39"/>
        <end position="50"/>
    </location>
</feature>